<evidence type="ECO:0000313" key="3">
    <source>
        <dbReference type="Proteomes" id="UP000461409"/>
    </source>
</evidence>
<gene>
    <name evidence="2" type="ORF">GRF63_15195</name>
</gene>
<accession>A0A844XHN7</accession>
<evidence type="ECO:0000259" key="1">
    <source>
        <dbReference type="PROSITE" id="PS50106"/>
    </source>
</evidence>
<dbReference type="Proteomes" id="UP000461409">
    <property type="component" value="Unassembled WGS sequence"/>
</dbReference>
<dbReference type="Pfam" id="PF00595">
    <property type="entry name" value="PDZ"/>
    <property type="match status" value="1"/>
</dbReference>
<dbReference type="SUPFAM" id="SSF50156">
    <property type="entry name" value="PDZ domain-like"/>
    <property type="match status" value="1"/>
</dbReference>
<keyword evidence="3" id="KW-1185">Reference proteome</keyword>
<sequence length="116" mass="12748">MLAIGAILLAMVPIGIAITMPEWFDHEGDNAPRYHPFPAIGMSIIHADKGFFVGRIEKGSPAAQTDLAVGDQIIAIDHVEIGTALSRSTRQFGCQTHIDYVTHGERRSTQFDQCER</sequence>
<organism evidence="2 3">
    <name type="scientific">Aurantiacibacter rhizosphaerae</name>
    <dbReference type="NCBI Taxonomy" id="2691582"/>
    <lineage>
        <taxon>Bacteria</taxon>
        <taxon>Pseudomonadati</taxon>
        <taxon>Pseudomonadota</taxon>
        <taxon>Alphaproteobacteria</taxon>
        <taxon>Sphingomonadales</taxon>
        <taxon>Erythrobacteraceae</taxon>
        <taxon>Aurantiacibacter</taxon>
    </lineage>
</organism>
<dbReference type="PROSITE" id="PS50106">
    <property type="entry name" value="PDZ"/>
    <property type="match status" value="1"/>
</dbReference>
<dbReference type="EMBL" id="WUBR01000003">
    <property type="protein sequence ID" value="MWV29249.1"/>
    <property type="molecule type" value="Genomic_DNA"/>
</dbReference>
<proteinExistence type="predicted"/>
<dbReference type="RefSeq" id="WP_237392559.1">
    <property type="nucleotide sequence ID" value="NZ_WUBR01000003.1"/>
</dbReference>
<dbReference type="InterPro" id="IPR036034">
    <property type="entry name" value="PDZ_sf"/>
</dbReference>
<feature type="domain" description="PDZ" evidence="1">
    <location>
        <begin position="40"/>
        <end position="81"/>
    </location>
</feature>
<reference evidence="2 3" key="2">
    <citation type="submission" date="2020-02" db="EMBL/GenBank/DDBJ databases">
        <title>Erythrobacter dongmakensis sp. nov., isolated from a tidal mudflat.</title>
        <authorList>
            <person name="Kim I.S."/>
        </authorList>
    </citation>
    <scope>NUCLEOTIDE SEQUENCE [LARGE SCALE GENOMIC DNA]</scope>
    <source>
        <strain evidence="2 3">GH3-10</strain>
    </source>
</reference>
<dbReference type="AlphaFoldDB" id="A0A844XHN7"/>
<evidence type="ECO:0000313" key="2">
    <source>
        <dbReference type="EMBL" id="MWV29249.1"/>
    </source>
</evidence>
<dbReference type="Gene3D" id="2.30.42.10">
    <property type="match status" value="1"/>
</dbReference>
<reference evidence="2 3" key="1">
    <citation type="submission" date="2019-12" db="EMBL/GenBank/DDBJ databases">
        <authorList>
            <person name="Lee S.D."/>
        </authorList>
    </citation>
    <scope>NUCLEOTIDE SEQUENCE [LARGE SCALE GENOMIC DNA]</scope>
    <source>
        <strain evidence="2 3">GH3-10</strain>
    </source>
</reference>
<dbReference type="InterPro" id="IPR001478">
    <property type="entry name" value="PDZ"/>
</dbReference>
<protein>
    <submittedName>
        <fullName evidence="2">PDZ domain-containing protein</fullName>
    </submittedName>
</protein>
<name>A0A844XHN7_9SPHN</name>
<comment type="caution">
    <text evidence="2">The sequence shown here is derived from an EMBL/GenBank/DDBJ whole genome shotgun (WGS) entry which is preliminary data.</text>
</comment>